<dbReference type="EMBL" id="KB932201">
    <property type="protein sequence ID" value="KCV72602.1"/>
    <property type="molecule type" value="Genomic_DNA"/>
</dbReference>
<dbReference type="RefSeq" id="XP_009492303.1">
    <property type="nucleotide sequence ID" value="XM_009494028.1"/>
</dbReference>
<keyword evidence="3" id="KW-0862">Zinc</keyword>
<name>A0A058ZGI2_FONAL</name>
<evidence type="ECO:0000259" key="5">
    <source>
        <dbReference type="PROSITE" id="PS50178"/>
    </source>
</evidence>
<evidence type="ECO:0000256" key="4">
    <source>
        <dbReference type="PROSITE-ProRule" id="PRU00091"/>
    </source>
</evidence>
<dbReference type="SMART" id="SM00064">
    <property type="entry name" value="FYVE"/>
    <property type="match status" value="1"/>
</dbReference>
<gene>
    <name evidence="6" type="ORF">H696_00186</name>
</gene>
<feature type="domain" description="FYVE-type" evidence="5">
    <location>
        <begin position="294"/>
        <end position="355"/>
    </location>
</feature>
<dbReference type="eggNOG" id="KOG1819">
    <property type="taxonomic scope" value="Eukaryota"/>
</dbReference>
<evidence type="ECO:0000313" key="7">
    <source>
        <dbReference type="Proteomes" id="UP000030693"/>
    </source>
</evidence>
<keyword evidence="2 4" id="KW-0863">Zinc-finger</keyword>
<dbReference type="InterPro" id="IPR052113">
    <property type="entry name" value="FYVE-type_Zinc_Finger"/>
</dbReference>
<dbReference type="Gene3D" id="3.30.40.10">
    <property type="entry name" value="Zinc/RING finger domain, C3HC4 (zinc finger)"/>
    <property type="match status" value="1"/>
</dbReference>
<keyword evidence="7" id="KW-1185">Reference proteome</keyword>
<dbReference type="GO" id="GO:0008270">
    <property type="term" value="F:zinc ion binding"/>
    <property type="evidence" value="ECO:0007669"/>
    <property type="project" value="UniProtKB-KW"/>
</dbReference>
<dbReference type="Pfam" id="PF01363">
    <property type="entry name" value="FYVE"/>
    <property type="match status" value="1"/>
</dbReference>
<proteinExistence type="predicted"/>
<organism evidence="6">
    <name type="scientific">Fonticula alba</name>
    <name type="common">Slime mold</name>
    <dbReference type="NCBI Taxonomy" id="691883"/>
    <lineage>
        <taxon>Eukaryota</taxon>
        <taxon>Rotosphaerida</taxon>
        <taxon>Fonticulaceae</taxon>
        <taxon>Fonticula</taxon>
    </lineage>
</organism>
<evidence type="ECO:0000256" key="2">
    <source>
        <dbReference type="ARBA" id="ARBA00022771"/>
    </source>
</evidence>
<dbReference type="PANTHER" id="PTHR39490">
    <property type="entry name" value="ARRESTIN DOMAIN-CONTAINING PROTEIN D"/>
    <property type="match status" value="1"/>
</dbReference>
<dbReference type="GeneID" id="20524911"/>
<dbReference type="Proteomes" id="UP000030693">
    <property type="component" value="Unassembled WGS sequence"/>
</dbReference>
<dbReference type="PROSITE" id="PS50178">
    <property type="entry name" value="ZF_FYVE"/>
    <property type="match status" value="1"/>
</dbReference>
<evidence type="ECO:0000256" key="3">
    <source>
        <dbReference type="ARBA" id="ARBA00022833"/>
    </source>
</evidence>
<keyword evidence="1" id="KW-0479">Metal-binding</keyword>
<accession>A0A058ZGI2</accession>
<dbReference type="OrthoDB" id="70570at2759"/>
<sequence length="360" mass="38759">MDCPAERTKAVANTLRVTQDIEEQIALLRRAPVIPCPPEQLRDTLAQTEACLAAMRAMSEASITDILAHCWKAIEMADLPTVKMICSTDQAGILPLLRSSHGCSILHHAISQDVVSYNVAAADQTAPGLSAPLEVIAFLCWRYPSLRLARNAAGLTALHLCLQTFSLESIMAMMCQPDGTPYSLVAAAAGDANTTADPLSHFYQLMVHLAPAMAPGGDGPREAPAPVAPPAQAPSVQVDPSLTNFSLLLTGLPPTDFILAPHPRTGRTAICEADAALRNIVLGRLWRPPLWVPDSQSSSCMVCSRGFTSVGRRRHHCRHCSRLVCNSCSSRSCAIPKFGSSTRLRVCDHCFPFASHSKTY</sequence>
<dbReference type="InterPro" id="IPR017455">
    <property type="entry name" value="Znf_FYVE-rel"/>
</dbReference>
<evidence type="ECO:0000313" key="6">
    <source>
        <dbReference type="EMBL" id="KCV72602.1"/>
    </source>
</evidence>
<dbReference type="InterPro" id="IPR000306">
    <property type="entry name" value="Znf_FYVE"/>
</dbReference>
<reference evidence="6" key="1">
    <citation type="submission" date="2013-04" db="EMBL/GenBank/DDBJ databases">
        <title>The Genome Sequence of Fonticula alba ATCC 38817.</title>
        <authorList>
            <consortium name="The Broad Institute Genomics Platform"/>
            <person name="Russ C."/>
            <person name="Cuomo C."/>
            <person name="Burger G."/>
            <person name="Gray M.W."/>
            <person name="Holland P.W.H."/>
            <person name="King N."/>
            <person name="Lang F.B.F."/>
            <person name="Roger A.J."/>
            <person name="Ruiz-Trillo I."/>
            <person name="Brown M."/>
            <person name="Walker B."/>
            <person name="Young S."/>
            <person name="Zeng Q."/>
            <person name="Gargeya S."/>
            <person name="Fitzgerald M."/>
            <person name="Haas B."/>
            <person name="Abouelleil A."/>
            <person name="Allen A.W."/>
            <person name="Alvarado L."/>
            <person name="Arachchi H.M."/>
            <person name="Berlin A.M."/>
            <person name="Chapman S.B."/>
            <person name="Gainer-Dewar J."/>
            <person name="Goldberg J."/>
            <person name="Griggs A."/>
            <person name="Gujja S."/>
            <person name="Hansen M."/>
            <person name="Howarth C."/>
            <person name="Imamovic A."/>
            <person name="Ireland A."/>
            <person name="Larimer J."/>
            <person name="McCowan C."/>
            <person name="Murphy C."/>
            <person name="Pearson M."/>
            <person name="Poon T.W."/>
            <person name="Priest M."/>
            <person name="Roberts A."/>
            <person name="Saif S."/>
            <person name="Shea T."/>
            <person name="Sisk P."/>
            <person name="Sykes S."/>
            <person name="Wortman J."/>
            <person name="Nusbaum C."/>
            <person name="Birren B."/>
        </authorList>
    </citation>
    <scope>NUCLEOTIDE SEQUENCE [LARGE SCALE GENOMIC DNA]</scope>
    <source>
        <strain evidence="6">ATCC 38817</strain>
    </source>
</reference>
<evidence type="ECO:0000256" key="1">
    <source>
        <dbReference type="ARBA" id="ARBA00022723"/>
    </source>
</evidence>
<dbReference type="AlphaFoldDB" id="A0A058ZGI2"/>
<protein>
    <recommendedName>
        <fullName evidence="5">FYVE-type domain-containing protein</fullName>
    </recommendedName>
</protein>
<dbReference type="InterPro" id="IPR013083">
    <property type="entry name" value="Znf_RING/FYVE/PHD"/>
</dbReference>
<dbReference type="SUPFAM" id="SSF57903">
    <property type="entry name" value="FYVE/PHD zinc finger"/>
    <property type="match status" value="1"/>
</dbReference>
<dbReference type="PANTHER" id="PTHR39490:SF8">
    <property type="entry name" value="ZINC FINGER FYVE DOMAIN-CONTAINING PROTEIN 21"/>
    <property type="match status" value="1"/>
</dbReference>
<dbReference type="InterPro" id="IPR011011">
    <property type="entry name" value="Znf_FYVE_PHD"/>
</dbReference>